<keyword evidence="3" id="KW-1185">Reference proteome</keyword>
<proteinExistence type="predicted"/>
<sequence>MRKTYLSNEQILQDYGALFINLSKETELSQEMAEYGYDAEKIAIGKKLYDKANEQYLKNKKEIADETAVALDYRKKLEQLTQVYANHRKRAKVVFKDQDEVLKKLHIKGTPPRNRAELIKEIEIFYTEFNNDETLLNAVKVMKIQAEQVTTQLEQVEKVQAAYASYLQEKGENQQATKDKNQAFAELEKWVRELYTVGKIALEDKPQLLESIAKFIRS</sequence>
<organism evidence="2 3">
    <name type="scientific">Bergeyella porcorum</name>
    <dbReference type="NCBI Taxonomy" id="1735111"/>
    <lineage>
        <taxon>Bacteria</taxon>
        <taxon>Pseudomonadati</taxon>
        <taxon>Bacteroidota</taxon>
        <taxon>Flavobacteriia</taxon>
        <taxon>Flavobacteriales</taxon>
        <taxon>Weeksellaceae</taxon>
        <taxon>Bergeyella</taxon>
    </lineage>
</organism>
<protein>
    <submittedName>
        <fullName evidence="2">Uncharacterized protein</fullName>
    </submittedName>
</protein>
<evidence type="ECO:0000313" key="2">
    <source>
        <dbReference type="EMBL" id="WOC52809.1"/>
    </source>
</evidence>
<dbReference type="AlphaFoldDB" id="A0AAU0F229"/>
<accession>A0AAU0F229</accession>
<name>A0AAU0F229_9FLAO</name>
<evidence type="ECO:0000256" key="1">
    <source>
        <dbReference type="SAM" id="Coils"/>
    </source>
</evidence>
<evidence type="ECO:0000313" key="3">
    <source>
        <dbReference type="Proteomes" id="UP001432059"/>
    </source>
</evidence>
<reference evidence="2" key="1">
    <citation type="submission" date="2023-10" db="EMBL/GenBank/DDBJ databases">
        <title>Characterization and whole genome sequencing of a novel strain of Bergeyella porcorum QD2021 isolated from pig.</title>
        <authorList>
            <person name="Liu G."/>
            <person name="Chen C."/>
            <person name="Han X."/>
        </authorList>
    </citation>
    <scope>NUCLEOTIDE SEQUENCE</scope>
    <source>
        <strain evidence="2">QD2021</strain>
    </source>
</reference>
<dbReference type="Proteomes" id="UP001432059">
    <property type="component" value="Chromosome"/>
</dbReference>
<feature type="coiled-coil region" evidence="1">
    <location>
        <begin position="139"/>
        <end position="193"/>
    </location>
</feature>
<dbReference type="EMBL" id="CP136426">
    <property type="protein sequence ID" value="WOC52809.1"/>
    <property type="molecule type" value="Genomic_DNA"/>
</dbReference>
<dbReference type="KEGG" id="bpor:BPO_2162"/>
<dbReference type="RefSeq" id="WP_327984148.1">
    <property type="nucleotide sequence ID" value="NZ_CP136426.1"/>
</dbReference>
<keyword evidence="1" id="KW-0175">Coiled coil</keyword>
<gene>
    <name evidence="2" type="ORF">BPO_2162</name>
</gene>